<name>A0A120AG66_9GAMM</name>
<evidence type="ECO:0000313" key="2">
    <source>
        <dbReference type="Proteomes" id="UP000023435"/>
    </source>
</evidence>
<dbReference type="EMBL" id="JAJA02000001">
    <property type="protein sequence ID" value="KWS04115.1"/>
    <property type="molecule type" value="Genomic_DNA"/>
</dbReference>
<protein>
    <submittedName>
        <fullName evidence="1">Uncharacterized protein</fullName>
    </submittedName>
</protein>
<keyword evidence="2" id="KW-1185">Reference proteome</keyword>
<accession>A0A120AG66</accession>
<organism evidence="1 2">
    <name type="scientific">Lysobacter capsici AZ78</name>
    <dbReference type="NCBI Taxonomy" id="1444315"/>
    <lineage>
        <taxon>Bacteria</taxon>
        <taxon>Pseudomonadati</taxon>
        <taxon>Pseudomonadota</taxon>
        <taxon>Gammaproteobacteria</taxon>
        <taxon>Lysobacterales</taxon>
        <taxon>Lysobacteraceae</taxon>
        <taxon>Lysobacter</taxon>
    </lineage>
</organism>
<sequence>MPLHASASRADACDRVSTQNRSGIVAVDPMTIAAPTAAFATPHPL</sequence>
<reference evidence="1 2" key="1">
    <citation type="journal article" date="2014" name="Genome Announc.">
        <title>Draft Genome Sequence of Lysobacter capsici AZ78, a Bacterium Antagonistic to Plant-Pathogenic Oomycetes.</title>
        <authorList>
            <person name="Puopolo G."/>
            <person name="Sonego P."/>
            <person name="Engelen K."/>
            <person name="Pertot I."/>
        </authorList>
    </citation>
    <scope>NUCLEOTIDE SEQUENCE [LARGE SCALE GENOMIC DNA]</scope>
    <source>
        <strain evidence="1 2">AZ78</strain>
    </source>
</reference>
<comment type="caution">
    <text evidence="1">The sequence shown here is derived from an EMBL/GenBank/DDBJ whole genome shotgun (WGS) entry which is preliminary data.</text>
</comment>
<evidence type="ECO:0000313" key="1">
    <source>
        <dbReference type="EMBL" id="KWS04115.1"/>
    </source>
</evidence>
<dbReference type="AlphaFoldDB" id="A0A120AG66"/>
<dbReference type="Proteomes" id="UP000023435">
    <property type="component" value="Unassembled WGS sequence"/>
</dbReference>
<proteinExistence type="predicted"/>
<gene>
    <name evidence="1" type="ORF">AZ78_1664</name>
</gene>